<dbReference type="EMBL" id="KK915111">
    <property type="protein sequence ID" value="KDP24470.1"/>
    <property type="molecule type" value="Genomic_DNA"/>
</dbReference>
<dbReference type="PROSITE" id="PS00108">
    <property type="entry name" value="PROTEIN_KINASE_ST"/>
    <property type="match status" value="1"/>
</dbReference>
<evidence type="ECO:0000256" key="4">
    <source>
        <dbReference type="ARBA" id="ARBA00012513"/>
    </source>
</evidence>
<keyword evidence="18" id="KW-0675">Receptor</keyword>
<evidence type="ECO:0000256" key="3">
    <source>
        <dbReference type="ARBA" id="ARBA00008684"/>
    </source>
</evidence>
<dbReference type="EC" id="2.7.11.1" evidence="4"/>
<dbReference type="SUPFAM" id="SSF52047">
    <property type="entry name" value="RNI-like"/>
    <property type="match status" value="1"/>
</dbReference>
<dbReference type="Pfam" id="PF08263">
    <property type="entry name" value="LRRNT_2"/>
    <property type="match status" value="1"/>
</dbReference>
<gene>
    <name evidence="25" type="ORF">JCGZ_25034</name>
</gene>
<dbReference type="Proteomes" id="UP000027138">
    <property type="component" value="Unassembled WGS sequence"/>
</dbReference>
<evidence type="ECO:0000256" key="17">
    <source>
        <dbReference type="ARBA" id="ARBA00023136"/>
    </source>
</evidence>
<comment type="catalytic activity">
    <reaction evidence="21">
        <text>L-seryl-[protein] + ATP = O-phospho-L-seryl-[protein] + ADP + H(+)</text>
        <dbReference type="Rhea" id="RHEA:17989"/>
        <dbReference type="Rhea" id="RHEA-COMP:9863"/>
        <dbReference type="Rhea" id="RHEA-COMP:11604"/>
        <dbReference type="ChEBI" id="CHEBI:15378"/>
        <dbReference type="ChEBI" id="CHEBI:29999"/>
        <dbReference type="ChEBI" id="CHEBI:30616"/>
        <dbReference type="ChEBI" id="CHEBI:83421"/>
        <dbReference type="ChEBI" id="CHEBI:456216"/>
        <dbReference type="EC" id="2.7.11.1"/>
    </reaction>
</comment>
<keyword evidence="13 22" id="KW-0547">Nucleotide-binding</keyword>
<evidence type="ECO:0000256" key="10">
    <source>
        <dbReference type="ARBA" id="ARBA00022692"/>
    </source>
</evidence>
<comment type="subcellular location">
    <subcellularLocation>
        <location evidence="1">Cell membrane</location>
        <topology evidence="1">Single-pass membrane protein</topology>
    </subcellularLocation>
    <subcellularLocation>
        <location evidence="2">Membrane</location>
        <topology evidence="2">Single-pass type I membrane protein</topology>
    </subcellularLocation>
</comment>
<dbReference type="SMART" id="SM00220">
    <property type="entry name" value="S_TKc"/>
    <property type="match status" value="1"/>
</dbReference>
<comment type="similarity">
    <text evidence="3">Belongs to the protein kinase superfamily. Ser/Thr protein kinase family.</text>
</comment>
<evidence type="ECO:0000256" key="1">
    <source>
        <dbReference type="ARBA" id="ARBA00004162"/>
    </source>
</evidence>
<organism evidence="25 26">
    <name type="scientific">Jatropha curcas</name>
    <name type="common">Barbados nut</name>
    <dbReference type="NCBI Taxonomy" id="180498"/>
    <lineage>
        <taxon>Eukaryota</taxon>
        <taxon>Viridiplantae</taxon>
        <taxon>Streptophyta</taxon>
        <taxon>Embryophyta</taxon>
        <taxon>Tracheophyta</taxon>
        <taxon>Spermatophyta</taxon>
        <taxon>Magnoliopsida</taxon>
        <taxon>eudicotyledons</taxon>
        <taxon>Gunneridae</taxon>
        <taxon>Pentapetalae</taxon>
        <taxon>rosids</taxon>
        <taxon>fabids</taxon>
        <taxon>Malpighiales</taxon>
        <taxon>Euphorbiaceae</taxon>
        <taxon>Crotonoideae</taxon>
        <taxon>Jatropheae</taxon>
        <taxon>Jatropha</taxon>
    </lineage>
</organism>
<dbReference type="Pfam" id="PF23598">
    <property type="entry name" value="LRR_14"/>
    <property type="match status" value="1"/>
</dbReference>
<keyword evidence="17 23" id="KW-0472">Membrane</keyword>
<dbReference type="PANTHER" id="PTHR48053:SF37">
    <property type="entry name" value="LEUCINE-RICH REPEAT PROTEIN KINASE FAMILY PROTEIN"/>
    <property type="match status" value="1"/>
</dbReference>
<evidence type="ECO:0000256" key="21">
    <source>
        <dbReference type="ARBA" id="ARBA00048679"/>
    </source>
</evidence>
<keyword evidence="19" id="KW-0325">Glycoprotein</keyword>
<keyword evidence="6" id="KW-0723">Serine/threonine-protein kinase</keyword>
<keyword evidence="10 23" id="KW-0812">Transmembrane</keyword>
<dbReference type="SUPFAM" id="SSF56112">
    <property type="entry name" value="Protein kinase-like (PK-like)"/>
    <property type="match status" value="1"/>
</dbReference>
<dbReference type="AlphaFoldDB" id="A0A067JWT0"/>
<dbReference type="Pfam" id="PF13855">
    <property type="entry name" value="LRR_8"/>
    <property type="match status" value="1"/>
</dbReference>
<dbReference type="SUPFAM" id="SSF52058">
    <property type="entry name" value="L domain-like"/>
    <property type="match status" value="1"/>
</dbReference>
<dbReference type="InterPro" id="IPR051716">
    <property type="entry name" value="Plant_RL_S/T_kinase"/>
</dbReference>
<dbReference type="InterPro" id="IPR008271">
    <property type="entry name" value="Ser/Thr_kinase_AS"/>
</dbReference>
<dbReference type="Gene3D" id="3.80.10.10">
    <property type="entry name" value="Ribonuclease Inhibitor"/>
    <property type="match status" value="3"/>
</dbReference>
<evidence type="ECO:0000256" key="20">
    <source>
        <dbReference type="ARBA" id="ARBA00047899"/>
    </source>
</evidence>
<dbReference type="PROSITE" id="PS00107">
    <property type="entry name" value="PROTEIN_KINASE_ATP"/>
    <property type="match status" value="1"/>
</dbReference>
<dbReference type="InterPro" id="IPR000719">
    <property type="entry name" value="Prot_kinase_dom"/>
</dbReference>
<evidence type="ECO:0000256" key="16">
    <source>
        <dbReference type="ARBA" id="ARBA00022989"/>
    </source>
</evidence>
<keyword evidence="12" id="KW-0677">Repeat</keyword>
<evidence type="ECO:0000256" key="15">
    <source>
        <dbReference type="ARBA" id="ARBA00022840"/>
    </source>
</evidence>
<keyword evidence="8" id="KW-0433">Leucine-rich repeat</keyword>
<dbReference type="SMART" id="SM00369">
    <property type="entry name" value="LRR_TYP"/>
    <property type="match status" value="5"/>
</dbReference>
<evidence type="ECO:0000313" key="26">
    <source>
        <dbReference type="Proteomes" id="UP000027138"/>
    </source>
</evidence>
<evidence type="ECO:0000256" key="19">
    <source>
        <dbReference type="ARBA" id="ARBA00023180"/>
    </source>
</evidence>
<dbReference type="Pfam" id="PF00560">
    <property type="entry name" value="LRR_1"/>
    <property type="match status" value="4"/>
</dbReference>
<dbReference type="Gene3D" id="3.30.200.20">
    <property type="entry name" value="Phosphorylase Kinase, domain 1"/>
    <property type="match status" value="1"/>
</dbReference>
<dbReference type="InterPro" id="IPR003591">
    <property type="entry name" value="Leu-rich_rpt_typical-subtyp"/>
</dbReference>
<dbReference type="FunFam" id="1.10.510.10:FF:000358">
    <property type="entry name" value="Putative leucine-rich repeat receptor-like serine/threonine-protein kinase"/>
    <property type="match status" value="1"/>
</dbReference>
<evidence type="ECO:0000256" key="9">
    <source>
        <dbReference type="ARBA" id="ARBA00022679"/>
    </source>
</evidence>
<evidence type="ECO:0000256" key="6">
    <source>
        <dbReference type="ARBA" id="ARBA00022527"/>
    </source>
</evidence>
<dbReference type="InterPro" id="IPR001611">
    <property type="entry name" value="Leu-rich_rpt"/>
</dbReference>
<dbReference type="PANTHER" id="PTHR48053">
    <property type="entry name" value="LEUCINE RICH REPEAT FAMILY PROTEIN, EXPRESSED"/>
    <property type="match status" value="1"/>
</dbReference>
<evidence type="ECO:0000256" key="18">
    <source>
        <dbReference type="ARBA" id="ARBA00023170"/>
    </source>
</evidence>
<keyword evidence="7" id="KW-0597">Phosphoprotein</keyword>
<evidence type="ECO:0000256" key="11">
    <source>
        <dbReference type="ARBA" id="ARBA00022729"/>
    </source>
</evidence>
<dbReference type="Pfam" id="PF00069">
    <property type="entry name" value="Pkinase"/>
    <property type="match status" value="1"/>
</dbReference>
<evidence type="ECO:0000256" key="23">
    <source>
        <dbReference type="SAM" id="Phobius"/>
    </source>
</evidence>
<accession>A0A067JWT0</accession>
<evidence type="ECO:0000256" key="5">
    <source>
        <dbReference type="ARBA" id="ARBA00022475"/>
    </source>
</evidence>
<dbReference type="InterPro" id="IPR055414">
    <property type="entry name" value="LRR_R13L4/SHOC2-like"/>
</dbReference>
<dbReference type="GO" id="GO:0004674">
    <property type="term" value="F:protein serine/threonine kinase activity"/>
    <property type="evidence" value="ECO:0007669"/>
    <property type="project" value="UniProtKB-KW"/>
</dbReference>
<evidence type="ECO:0000256" key="2">
    <source>
        <dbReference type="ARBA" id="ARBA00004479"/>
    </source>
</evidence>
<dbReference type="FunFam" id="3.80.10.10:FF:000233">
    <property type="entry name" value="Leucine-rich repeat receptor-like protein kinase TDR"/>
    <property type="match status" value="1"/>
</dbReference>
<keyword evidence="26" id="KW-1185">Reference proteome</keyword>
<keyword evidence="16 23" id="KW-1133">Transmembrane helix</keyword>
<dbReference type="Gene3D" id="1.10.510.10">
    <property type="entry name" value="Transferase(Phosphotransferase) domain 1"/>
    <property type="match status" value="1"/>
</dbReference>
<evidence type="ECO:0000256" key="7">
    <source>
        <dbReference type="ARBA" id="ARBA00022553"/>
    </source>
</evidence>
<keyword evidence="15 22" id="KW-0067">ATP-binding</keyword>
<dbReference type="GO" id="GO:0005524">
    <property type="term" value="F:ATP binding"/>
    <property type="evidence" value="ECO:0007669"/>
    <property type="project" value="UniProtKB-UniRule"/>
</dbReference>
<reference evidence="25 26" key="1">
    <citation type="journal article" date="2014" name="PLoS ONE">
        <title>Global Analysis of Gene Expression Profiles in Physic Nut (Jatropha curcas L.) Seedlings Exposed to Salt Stress.</title>
        <authorList>
            <person name="Zhang L."/>
            <person name="Zhang C."/>
            <person name="Wu P."/>
            <person name="Chen Y."/>
            <person name="Li M."/>
            <person name="Jiang H."/>
            <person name="Wu G."/>
        </authorList>
    </citation>
    <scope>NUCLEOTIDE SEQUENCE [LARGE SCALE GENOMIC DNA]</scope>
    <source>
        <strain evidence="26">cv. GZQX0401</strain>
        <tissue evidence="25">Young leaves</tissue>
    </source>
</reference>
<evidence type="ECO:0000259" key="24">
    <source>
        <dbReference type="PROSITE" id="PS50011"/>
    </source>
</evidence>
<dbReference type="InterPro" id="IPR032675">
    <property type="entry name" value="LRR_dom_sf"/>
</dbReference>
<feature type="domain" description="Protein kinase" evidence="24">
    <location>
        <begin position="684"/>
        <end position="1005"/>
    </location>
</feature>
<keyword evidence="14" id="KW-0418">Kinase</keyword>
<dbReference type="InterPro" id="IPR017441">
    <property type="entry name" value="Protein_kinase_ATP_BS"/>
</dbReference>
<evidence type="ECO:0000256" key="12">
    <source>
        <dbReference type="ARBA" id="ARBA00022737"/>
    </source>
</evidence>
<evidence type="ECO:0000256" key="14">
    <source>
        <dbReference type="ARBA" id="ARBA00022777"/>
    </source>
</evidence>
<feature type="transmembrane region" description="Helical" evidence="23">
    <location>
        <begin position="624"/>
        <end position="652"/>
    </location>
</feature>
<keyword evidence="5" id="KW-1003">Cell membrane</keyword>
<dbReference type="FunFam" id="3.30.200.20:FF:000432">
    <property type="entry name" value="LRR receptor-like serine/threonine-protein kinase EFR"/>
    <property type="match status" value="1"/>
</dbReference>
<sequence>MAAATDNHGNVTDRLALLDFKNLITEDPLHIMSSWNDSVHFCNWFGVSCNTSNDRVISLKLETKKLAGSIPPSIGNLTFLTAISLFDNIFSGDLPQEMGRLWRLQILNLTYNSFSGKIPSNLTHCKELTVFEASGNNFIGEIPIQLNVLSKLVVLGLGRNNLTGTIPTWIGNFSSLFALVLAVNNFHGKIPDEIGRCSGLGFFQLYGNYLSGIVPSSIYNISSIYFFSVASNMLHGQLPQDVGSKFPSLQIFAGGANNFTGTIPISLPNASNLQVIDFAQNGLVGKIPSSLQMLQRLVRLNFDGNNLGYGEIDDLNFFSSLSNCTNLEVLGLGRNHFGGELPSSIANLSQQLQIFTLGENLIRGNIPIGIANLINLDTLGLEGNKLSGNLPTVIGKLQKLQGLDLNSNRLSGSIPSSIGNLTRLAWLFMEENRFEGSIPKSLGKCQNLQKLNLSSNNLNGSIPKEVIGLSSLSISLVLSNNFLIGSIPIEVGNLHNVMELDLSENKLSGEIPSSLGSCTSLEHLRLRRNKFGGKIPDSLRNLRGIVELDLSCNNFSGKVPEFLSKLLSLKNLNLSYNDFDGKLSTEGVFANASAISVIGNDRLCGGIPNLLLPKCSKEQRGKRVTLQVVIFSTIAAIFAFLVLCFASMFCMVRNSRKKRLASPPIEEWQVGMSYSEVIKSTDGFSAENFIGSGSFGSVYKGVLSGDGEIVAIKVLNLQQEGASRSFIDECNALRSIRHRNLLRIITICSTIDHQGNDFKALVFEFMPKGSLDEWLHSRGDEQARTKRLSFIQRLNIAIDVASALDYLHHQCETTIVHCDLKPSNILLDEDMTAHVGDFGLARFLLEASKNPFKFEAISVSLKGSIGYIAPEYGLAGEVSVLGDVYSYGILLLEMFTGKRPTDDMFKDGLSIDKFVEMALPGHAMDVIDPTMLVEEEDDDDETNEDGRDEKAIIKDIDAQNSTIKIEECLTSTLRIGLACSSTSPTERMAMNFVVHKLHDIRNSFLGSKRKSRKMMR</sequence>
<feature type="binding site" evidence="22">
    <location>
        <position position="713"/>
    </location>
    <ligand>
        <name>ATP</name>
        <dbReference type="ChEBI" id="CHEBI:30616"/>
    </ligand>
</feature>
<dbReference type="FunFam" id="3.80.10.10:FF:000288">
    <property type="entry name" value="LRR receptor-like serine/threonine-protein kinase EFR"/>
    <property type="match status" value="1"/>
</dbReference>
<protein>
    <recommendedName>
        <fullName evidence="4">non-specific serine/threonine protein kinase</fullName>
        <ecNumber evidence="4">2.7.11.1</ecNumber>
    </recommendedName>
</protein>
<evidence type="ECO:0000256" key="13">
    <source>
        <dbReference type="ARBA" id="ARBA00022741"/>
    </source>
</evidence>
<comment type="catalytic activity">
    <reaction evidence="20">
        <text>L-threonyl-[protein] + ATP = O-phospho-L-threonyl-[protein] + ADP + H(+)</text>
        <dbReference type="Rhea" id="RHEA:46608"/>
        <dbReference type="Rhea" id="RHEA-COMP:11060"/>
        <dbReference type="Rhea" id="RHEA-COMP:11605"/>
        <dbReference type="ChEBI" id="CHEBI:15378"/>
        <dbReference type="ChEBI" id="CHEBI:30013"/>
        <dbReference type="ChEBI" id="CHEBI:30616"/>
        <dbReference type="ChEBI" id="CHEBI:61977"/>
        <dbReference type="ChEBI" id="CHEBI:456216"/>
        <dbReference type="EC" id="2.7.11.1"/>
    </reaction>
</comment>
<evidence type="ECO:0000256" key="8">
    <source>
        <dbReference type="ARBA" id="ARBA00022614"/>
    </source>
</evidence>
<dbReference type="OrthoDB" id="676979at2759"/>
<keyword evidence="9" id="KW-0808">Transferase</keyword>
<evidence type="ECO:0000313" key="25">
    <source>
        <dbReference type="EMBL" id="KDP24470.1"/>
    </source>
</evidence>
<dbReference type="InterPro" id="IPR011009">
    <property type="entry name" value="Kinase-like_dom_sf"/>
</dbReference>
<dbReference type="GO" id="GO:0005886">
    <property type="term" value="C:plasma membrane"/>
    <property type="evidence" value="ECO:0007669"/>
    <property type="project" value="UniProtKB-SubCell"/>
</dbReference>
<keyword evidence="11" id="KW-0732">Signal</keyword>
<dbReference type="GO" id="GO:0009791">
    <property type="term" value="P:post-embryonic development"/>
    <property type="evidence" value="ECO:0007669"/>
    <property type="project" value="UniProtKB-ARBA"/>
</dbReference>
<dbReference type="InterPro" id="IPR013210">
    <property type="entry name" value="LRR_N_plant-typ"/>
</dbReference>
<name>A0A067JWT0_JATCU</name>
<evidence type="ECO:0000256" key="22">
    <source>
        <dbReference type="PROSITE-ProRule" id="PRU10141"/>
    </source>
</evidence>
<dbReference type="PROSITE" id="PS50011">
    <property type="entry name" value="PROTEIN_KINASE_DOM"/>
    <property type="match status" value="1"/>
</dbReference>
<proteinExistence type="inferred from homology"/>